<name>A0A068S016_9FUNG</name>
<evidence type="ECO:0000256" key="3">
    <source>
        <dbReference type="ARBA" id="ARBA00022763"/>
    </source>
</evidence>
<dbReference type="SUPFAM" id="SSF52113">
    <property type="entry name" value="BRCT domain"/>
    <property type="match status" value="1"/>
</dbReference>
<dbReference type="InterPro" id="IPR031099">
    <property type="entry name" value="BRCA1-associated"/>
</dbReference>
<dbReference type="InterPro" id="IPR036420">
    <property type="entry name" value="BRCT_dom_sf"/>
</dbReference>
<accession>A0A068S016</accession>
<evidence type="ECO:0000256" key="4">
    <source>
        <dbReference type="ARBA" id="ARBA00023204"/>
    </source>
</evidence>
<evidence type="ECO:0000313" key="7">
    <source>
        <dbReference type="Proteomes" id="UP000027586"/>
    </source>
</evidence>
<dbReference type="Gene3D" id="3.40.50.10190">
    <property type="entry name" value="BRCT domain"/>
    <property type="match status" value="1"/>
</dbReference>
<reference evidence="6" key="1">
    <citation type="submission" date="2013-08" db="EMBL/GenBank/DDBJ databases">
        <title>Gene expansion shapes genome architecture in the human pathogen Lichtheimia corymbifera: an evolutionary genomics analysis in the ancient terrestrial Mucorales (Mucoromycotina).</title>
        <authorList>
            <person name="Schwartze V.U."/>
            <person name="Winter S."/>
            <person name="Shelest E."/>
            <person name="Marcet-Houben M."/>
            <person name="Horn F."/>
            <person name="Wehner S."/>
            <person name="Hoffmann K."/>
            <person name="Riege K."/>
            <person name="Sammeth M."/>
            <person name="Nowrousian M."/>
            <person name="Valiante V."/>
            <person name="Linde J."/>
            <person name="Jacobsen I.D."/>
            <person name="Marz M."/>
            <person name="Brakhage A.A."/>
            <person name="Gabaldon T."/>
            <person name="Bocker S."/>
            <person name="Voigt K."/>
        </authorList>
    </citation>
    <scope>NUCLEOTIDE SEQUENCE [LARGE SCALE GENOMIC DNA]</scope>
    <source>
        <strain evidence="6">FSU 9682</strain>
    </source>
</reference>
<gene>
    <name evidence="6" type="ORF">LCOR_06377.1</name>
</gene>
<dbReference type="STRING" id="1263082.A0A068S016"/>
<dbReference type="EMBL" id="CBTN010000028">
    <property type="protein sequence ID" value="CDH55212.1"/>
    <property type="molecule type" value="Genomic_DNA"/>
</dbReference>
<comment type="subcellular location">
    <subcellularLocation>
        <location evidence="1">Nucleus</location>
    </subcellularLocation>
</comment>
<keyword evidence="2" id="KW-0677">Repeat</keyword>
<evidence type="ECO:0000256" key="1">
    <source>
        <dbReference type="ARBA" id="ARBA00004123"/>
    </source>
</evidence>
<comment type="caution">
    <text evidence="6">The sequence shown here is derived from an EMBL/GenBank/DDBJ whole genome shotgun (WGS) entry which is preliminary data.</text>
</comment>
<sequence length="180" mass="20080">MKPTAVARRQVRRTLKYLCGILRGKRILDDTAGISDSCDRGHWLPEEPYLVRGDSVNGYTDAPMRAQQASARGKAPPFTGSGFYLHGDFSGDIQRRDVALLCNMGDGTLFDPSGQLFPHPLTYKQGCCHQHNHTCIPSSLTFAQRLPPYSRRSSNQIKNIVSCLLSFDFILTCFTTRSSH</sequence>
<keyword evidence="4" id="KW-0234">DNA repair</keyword>
<proteinExistence type="predicted"/>
<dbReference type="Proteomes" id="UP000027586">
    <property type="component" value="Unassembled WGS sequence"/>
</dbReference>
<dbReference type="GO" id="GO:0045944">
    <property type="term" value="P:positive regulation of transcription by RNA polymerase II"/>
    <property type="evidence" value="ECO:0007669"/>
    <property type="project" value="TreeGrafter"/>
</dbReference>
<evidence type="ECO:0000256" key="2">
    <source>
        <dbReference type="ARBA" id="ARBA00022737"/>
    </source>
</evidence>
<protein>
    <submittedName>
        <fullName evidence="6">Uncharacterized protein</fullName>
    </submittedName>
</protein>
<evidence type="ECO:0000256" key="5">
    <source>
        <dbReference type="ARBA" id="ARBA00023242"/>
    </source>
</evidence>
<dbReference type="PANTHER" id="PTHR13763">
    <property type="entry name" value="BREAST CANCER TYPE 1 SUSCEPTIBILITY PROTEIN BRCA1"/>
    <property type="match status" value="1"/>
</dbReference>
<keyword evidence="5" id="KW-0539">Nucleus</keyword>
<dbReference type="GO" id="GO:0004842">
    <property type="term" value="F:ubiquitin-protein transferase activity"/>
    <property type="evidence" value="ECO:0007669"/>
    <property type="project" value="TreeGrafter"/>
</dbReference>
<dbReference type="GO" id="GO:0000724">
    <property type="term" value="P:double-strand break repair via homologous recombination"/>
    <property type="evidence" value="ECO:0007669"/>
    <property type="project" value="TreeGrafter"/>
</dbReference>
<keyword evidence="7" id="KW-1185">Reference proteome</keyword>
<keyword evidence="3" id="KW-0227">DNA damage</keyword>
<evidence type="ECO:0000313" key="6">
    <source>
        <dbReference type="EMBL" id="CDH55212.1"/>
    </source>
</evidence>
<organism evidence="6 7">
    <name type="scientific">Lichtheimia corymbifera JMRC:FSU:9682</name>
    <dbReference type="NCBI Taxonomy" id="1263082"/>
    <lineage>
        <taxon>Eukaryota</taxon>
        <taxon>Fungi</taxon>
        <taxon>Fungi incertae sedis</taxon>
        <taxon>Mucoromycota</taxon>
        <taxon>Mucoromycotina</taxon>
        <taxon>Mucoromycetes</taxon>
        <taxon>Mucorales</taxon>
        <taxon>Lichtheimiaceae</taxon>
        <taxon>Lichtheimia</taxon>
    </lineage>
</organism>
<dbReference type="PANTHER" id="PTHR13763:SF0">
    <property type="entry name" value="BREAST CANCER TYPE 1 SUSCEPTIBILITY PROTEIN"/>
    <property type="match status" value="1"/>
</dbReference>
<dbReference type="VEuPathDB" id="FungiDB:LCOR_06377.1"/>
<dbReference type="AlphaFoldDB" id="A0A068S016"/>
<dbReference type="GO" id="GO:0005634">
    <property type="term" value="C:nucleus"/>
    <property type="evidence" value="ECO:0007669"/>
    <property type="project" value="UniProtKB-SubCell"/>
</dbReference>